<dbReference type="Proteomes" id="UP000182517">
    <property type="component" value="Chromosome"/>
</dbReference>
<dbReference type="PANTHER" id="PTHR43343:SF3">
    <property type="entry name" value="PROTEASE DO-LIKE 8, CHLOROPLASTIC"/>
    <property type="match status" value="1"/>
</dbReference>
<dbReference type="GO" id="GO:0006508">
    <property type="term" value="P:proteolysis"/>
    <property type="evidence" value="ECO:0007669"/>
    <property type="project" value="UniProtKB-KW"/>
</dbReference>
<name>A0A1L3GQA3_9BACT</name>
<dbReference type="OrthoDB" id="9758917at2"/>
<organism evidence="5 6">
    <name type="scientific">Syntrophotalea acetylenivorans</name>
    <dbReference type="NCBI Taxonomy" id="1842532"/>
    <lineage>
        <taxon>Bacteria</taxon>
        <taxon>Pseudomonadati</taxon>
        <taxon>Thermodesulfobacteriota</taxon>
        <taxon>Desulfuromonadia</taxon>
        <taxon>Desulfuromonadales</taxon>
        <taxon>Syntrophotaleaceae</taxon>
        <taxon>Syntrophotalea</taxon>
    </lineage>
</organism>
<evidence type="ECO:0008006" key="7">
    <source>
        <dbReference type="Google" id="ProtNLM"/>
    </source>
</evidence>
<protein>
    <recommendedName>
        <fullName evidence="7">Trypsin-like serine protease</fullName>
    </recommendedName>
</protein>
<keyword evidence="6" id="KW-1185">Reference proteome</keyword>
<evidence type="ECO:0000313" key="6">
    <source>
        <dbReference type="Proteomes" id="UP000182517"/>
    </source>
</evidence>
<dbReference type="RefSeq" id="WP_072284064.1">
    <property type="nucleotide sequence ID" value="NZ_CP015519.1"/>
</dbReference>
<keyword evidence="4" id="KW-0175">Coiled coil</keyword>
<keyword evidence="3" id="KW-0378">Hydrolase</keyword>
<evidence type="ECO:0000256" key="2">
    <source>
        <dbReference type="ARBA" id="ARBA00022670"/>
    </source>
</evidence>
<dbReference type="KEGG" id="pef:A7E78_09775"/>
<comment type="similarity">
    <text evidence="1">Belongs to the peptidase S1C family.</text>
</comment>
<dbReference type="Pfam" id="PF13365">
    <property type="entry name" value="Trypsin_2"/>
    <property type="match status" value="1"/>
</dbReference>
<proteinExistence type="inferred from homology"/>
<evidence type="ECO:0000313" key="5">
    <source>
        <dbReference type="EMBL" id="APG28104.1"/>
    </source>
</evidence>
<dbReference type="PANTHER" id="PTHR43343">
    <property type="entry name" value="PEPTIDASE S12"/>
    <property type="match status" value="1"/>
</dbReference>
<accession>A0A1L3GQA3</accession>
<dbReference type="AlphaFoldDB" id="A0A1L3GQA3"/>
<dbReference type="Gene3D" id="2.40.10.120">
    <property type="match status" value="1"/>
</dbReference>
<gene>
    <name evidence="5" type="ORF">A7E78_09775</name>
</gene>
<dbReference type="GO" id="GO:0008233">
    <property type="term" value="F:peptidase activity"/>
    <property type="evidence" value="ECO:0007669"/>
    <property type="project" value="UniProtKB-KW"/>
</dbReference>
<dbReference type="InterPro" id="IPR051201">
    <property type="entry name" value="Chloro_Bact_Ser_Proteases"/>
</dbReference>
<sequence length="383" mass="41985">MRCPHCGFDQEEAESCQACGLVFAKYAQRQQRLQETEAPVSEPARSGGNKVWFLVSLALIVGLTAGGILRGRKASEPAVSEIKLPKEQGPNALAGEPFASANLDELGTETAPAPTERITSKPVSSSIQQARNATVFIRTPWGSGSGFFVDARGRIVTNRHVVEFDEKQLDQLRSKIGKLEGELKAEKKILDRMERELAQVQDPDLRPRYTQILQSRQTRYDKYQALKDRLQGQLRNIDYYSPLSDLQVVLADGTEYDISAVTFSDKFDLALLTLQDRTPESATPIRPNFQPLDQGSKVYTVGCPSGLRHTVTGGIVSGYRRYGDGLLIQTDAPINPGNSGGPLIDSRGRLLGVNSMIIEGTEGLGFAIAARDVWSEFNLEGSD</sequence>
<dbReference type="Gene3D" id="2.40.10.10">
    <property type="entry name" value="Trypsin-like serine proteases"/>
    <property type="match status" value="1"/>
</dbReference>
<dbReference type="InterPro" id="IPR009003">
    <property type="entry name" value="Peptidase_S1_PA"/>
</dbReference>
<feature type="coiled-coil region" evidence="4">
    <location>
        <begin position="162"/>
        <end position="196"/>
    </location>
</feature>
<evidence type="ECO:0000256" key="4">
    <source>
        <dbReference type="SAM" id="Coils"/>
    </source>
</evidence>
<dbReference type="EMBL" id="CP015519">
    <property type="protein sequence ID" value="APG28104.1"/>
    <property type="molecule type" value="Genomic_DNA"/>
</dbReference>
<dbReference type="SUPFAM" id="SSF50494">
    <property type="entry name" value="Trypsin-like serine proteases"/>
    <property type="match status" value="1"/>
</dbReference>
<dbReference type="STRING" id="1842532.A7E78_09775"/>
<dbReference type="InterPro" id="IPR043504">
    <property type="entry name" value="Peptidase_S1_PA_chymotrypsin"/>
</dbReference>
<evidence type="ECO:0000256" key="3">
    <source>
        <dbReference type="ARBA" id="ARBA00022801"/>
    </source>
</evidence>
<evidence type="ECO:0000256" key="1">
    <source>
        <dbReference type="ARBA" id="ARBA00010541"/>
    </source>
</evidence>
<reference evidence="5 6" key="1">
    <citation type="journal article" date="2017" name="Genome Announc.">
        <title>Complete Genome Sequences of Two Acetylene-Fermenting Pelobacter acetylenicus Strains.</title>
        <authorList>
            <person name="Sutton J.M."/>
            <person name="Baesman S.M."/>
            <person name="Fierst J.L."/>
            <person name="Poret-Peterson A.T."/>
            <person name="Oremland R.S."/>
            <person name="Dunlap D.S."/>
            <person name="Akob D.M."/>
        </authorList>
    </citation>
    <scope>NUCLEOTIDE SEQUENCE [LARGE SCALE GENOMIC DNA]</scope>
    <source>
        <strain evidence="5 6">SFB93</strain>
    </source>
</reference>
<keyword evidence="2" id="KW-0645">Protease</keyword>